<protein>
    <submittedName>
        <fullName evidence="1">Uncharacterized protein</fullName>
    </submittedName>
</protein>
<dbReference type="Proteomes" id="UP000299102">
    <property type="component" value="Unassembled WGS sequence"/>
</dbReference>
<dbReference type="EMBL" id="BGZK01000002">
    <property type="protein sequence ID" value="GBO99083.1"/>
    <property type="molecule type" value="Genomic_DNA"/>
</dbReference>
<accession>A0A4C1SAF8</accession>
<evidence type="ECO:0000313" key="2">
    <source>
        <dbReference type="Proteomes" id="UP000299102"/>
    </source>
</evidence>
<evidence type="ECO:0000313" key="1">
    <source>
        <dbReference type="EMBL" id="GBO99083.1"/>
    </source>
</evidence>
<reference evidence="1 2" key="1">
    <citation type="journal article" date="2019" name="Commun. Biol.">
        <title>The bagworm genome reveals a unique fibroin gene that provides high tensile strength.</title>
        <authorList>
            <person name="Kono N."/>
            <person name="Nakamura H."/>
            <person name="Ohtoshi R."/>
            <person name="Tomita M."/>
            <person name="Numata K."/>
            <person name="Arakawa K."/>
        </authorList>
    </citation>
    <scope>NUCLEOTIDE SEQUENCE [LARGE SCALE GENOMIC DNA]</scope>
</reference>
<gene>
    <name evidence="1" type="ORF">EVAR_424_1</name>
</gene>
<name>A0A4C1SAF8_EUMVA</name>
<proteinExistence type="predicted"/>
<keyword evidence="2" id="KW-1185">Reference proteome</keyword>
<organism evidence="1 2">
    <name type="scientific">Eumeta variegata</name>
    <name type="common">Bagworm moth</name>
    <name type="synonym">Eumeta japonica</name>
    <dbReference type="NCBI Taxonomy" id="151549"/>
    <lineage>
        <taxon>Eukaryota</taxon>
        <taxon>Metazoa</taxon>
        <taxon>Ecdysozoa</taxon>
        <taxon>Arthropoda</taxon>
        <taxon>Hexapoda</taxon>
        <taxon>Insecta</taxon>
        <taxon>Pterygota</taxon>
        <taxon>Neoptera</taxon>
        <taxon>Endopterygota</taxon>
        <taxon>Lepidoptera</taxon>
        <taxon>Glossata</taxon>
        <taxon>Ditrysia</taxon>
        <taxon>Tineoidea</taxon>
        <taxon>Psychidae</taxon>
        <taxon>Oiketicinae</taxon>
        <taxon>Eumeta</taxon>
    </lineage>
</organism>
<comment type="caution">
    <text evidence="1">The sequence shown here is derived from an EMBL/GenBank/DDBJ whole genome shotgun (WGS) entry which is preliminary data.</text>
</comment>
<dbReference type="AlphaFoldDB" id="A0A4C1SAF8"/>
<sequence>MVFTENKACTNGRANKADHSIHPLPVLNIKRSLVKIDRIAGDRTRSTRGRRLAAAIKVAQLVDAASASQIPGALLGGIVVTSSRIISIVDRQRHAVKGPRRAGARAG</sequence>